<dbReference type="Proteomes" id="UP000298327">
    <property type="component" value="Unassembled WGS sequence"/>
</dbReference>
<keyword evidence="3" id="KW-1185">Reference proteome</keyword>
<feature type="compositionally biased region" description="Polar residues" evidence="1">
    <location>
        <begin position="316"/>
        <end position="327"/>
    </location>
</feature>
<name>A0A4Y9Z241_9AGAM</name>
<accession>A0A4Y9Z241</accession>
<feature type="region of interest" description="Disordered" evidence="1">
    <location>
        <begin position="1"/>
        <end position="79"/>
    </location>
</feature>
<gene>
    <name evidence="2" type="ORF">EVG20_g3467</name>
</gene>
<feature type="region of interest" description="Disordered" evidence="1">
    <location>
        <begin position="550"/>
        <end position="613"/>
    </location>
</feature>
<evidence type="ECO:0000313" key="2">
    <source>
        <dbReference type="EMBL" id="TFY68674.1"/>
    </source>
</evidence>
<organism evidence="2 3">
    <name type="scientific">Dentipellis fragilis</name>
    <dbReference type="NCBI Taxonomy" id="205917"/>
    <lineage>
        <taxon>Eukaryota</taxon>
        <taxon>Fungi</taxon>
        <taxon>Dikarya</taxon>
        <taxon>Basidiomycota</taxon>
        <taxon>Agaricomycotina</taxon>
        <taxon>Agaricomycetes</taxon>
        <taxon>Russulales</taxon>
        <taxon>Hericiaceae</taxon>
        <taxon>Dentipellis</taxon>
    </lineage>
</organism>
<proteinExistence type="predicted"/>
<feature type="region of interest" description="Disordered" evidence="1">
    <location>
        <begin position="432"/>
        <end position="486"/>
    </location>
</feature>
<feature type="compositionally biased region" description="Basic and acidic residues" evidence="1">
    <location>
        <begin position="558"/>
        <end position="584"/>
    </location>
</feature>
<feature type="compositionally biased region" description="Pro residues" evidence="1">
    <location>
        <begin position="390"/>
        <end position="400"/>
    </location>
</feature>
<feature type="compositionally biased region" description="Low complexity" evidence="1">
    <location>
        <begin position="585"/>
        <end position="598"/>
    </location>
</feature>
<feature type="region of interest" description="Disordered" evidence="1">
    <location>
        <begin position="172"/>
        <end position="245"/>
    </location>
</feature>
<evidence type="ECO:0000256" key="1">
    <source>
        <dbReference type="SAM" id="MobiDB-lite"/>
    </source>
</evidence>
<evidence type="ECO:0000313" key="3">
    <source>
        <dbReference type="Proteomes" id="UP000298327"/>
    </source>
</evidence>
<sequence>MSSIMSTHTFFPSLKRQSAIRNRTPASSAKSSSPSTKGRRLQPLMELSEEDEDMPSLAFSLAPSPSPAHGRVPSIGVASSSIRRKDITPFAPGASTRNKRISRYGKAEFSASGDLEDLRLMSPRPAPRPPVAPSLDEPVHFASHVISPRPSRPASIVSLSGFDMTIDIPPPPPMVLSPINDNDPTPISSRPPIAIPSPRRRRHASQSPTPSMSSNATTSSGSSGSPCTPTTSDDESPMFSAKPAVPQRISIRPLVITKSMPSIHSPDASPIESFEFTIAPSASDDAVSDSEIVKTDDECLDDGEWYTREMSDTFTLFSSTTMPTPTSAKFGPTRPDSLSPPPCRSDSSSVSRRGRSRMSKPLPDIPRTPGPSAQLDPTFPRRKRSVPRIPTYPPPPPPQRKPLTIKVPARPPPRESLPADVMDILDDIASWDFPSATSPSEPLSPPRLPETPRSSGDEQSPPVERSRVHRGAPLAADVPNRHDDAVHVRVRPDPVGHRLDLHCGHSRVAARARMPCGLPFLVARLVRVRPGGLRADAALALVVLDSLLPRGGPARTSKGAEKKERTMEIRKDEEREVRARRSMESAKSGSSADSSSSSGLRRKPIPIEIFMRQ</sequence>
<dbReference type="OrthoDB" id="2692698at2759"/>
<dbReference type="EMBL" id="SEOQ01000156">
    <property type="protein sequence ID" value="TFY68674.1"/>
    <property type="molecule type" value="Genomic_DNA"/>
</dbReference>
<feature type="compositionally biased region" description="Low complexity" evidence="1">
    <location>
        <begin position="24"/>
        <end position="36"/>
    </location>
</feature>
<feature type="compositionally biased region" description="Low complexity" evidence="1">
    <location>
        <begin position="207"/>
        <end position="231"/>
    </location>
</feature>
<feature type="region of interest" description="Disordered" evidence="1">
    <location>
        <begin position="316"/>
        <end position="418"/>
    </location>
</feature>
<comment type="caution">
    <text evidence="2">The sequence shown here is derived from an EMBL/GenBank/DDBJ whole genome shotgun (WGS) entry which is preliminary data.</text>
</comment>
<dbReference type="AlphaFoldDB" id="A0A4Y9Z241"/>
<reference evidence="2 3" key="1">
    <citation type="submission" date="2019-02" db="EMBL/GenBank/DDBJ databases">
        <title>Genome sequencing of the rare red list fungi Dentipellis fragilis.</title>
        <authorList>
            <person name="Buettner E."/>
            <person name="Kellner H."/>
        </authorList>
    </citation>
    <scope>NUCLEOTIDE SEQUENCE [LARGE SCALE GENOMIC DNA]</scope>
    <source>
        <strain evidence="2 3">DSM 105465</strain>
    </source>
</reference>
<protein>
    <submittedName>
        <fullName evidence="2">Uncharacterized protein</fullName>
    </submittedName>
</protein>
<feature type="compositionally biased region" description="Polar residues" evidence="1">
    <location>
        <begin position="1"/>
        <end position="21"/>
    </location>
</feature>